<dbReference type="Pfam" id="PF02463">
    <property type="entry name" value="SMC_N"/>
    <property type="match status" value="1"/>
</dbReference>
<dbReference type="SUPFAM" id="SSF52540">
    <property type="entry name" value="P-loop containing nucleoside triphosphate hydrolases"/>
    <property type="match status" value="1"/>
</dbReference>
<dbReference type="KEGG" id="mtun:MTUNDRAET4_2115"/>
<evidence type="ECO:0000256" key="3">
    <source>
        <dbReference type="ARBA" id="ARBA00020170"/>
    </source>
</evidence>
<keyword evidence="6 9" id="KW-0547">Nucleotide-binding</keyword>
<dbReference type="PANTHER" id="PTHR32182">
    <property type="entry name" value="DNA REPLICATION AND REPAIR PROTEIN RECF"/>
    <property type="match status" value="1"/>
</dbReference>
<reference evidence="11 12" key="1">
    <citation type="submission" date="2019-03" db="EMBL/GenBank/DDBJ databases">
        <authorList>
            <person name="Kox A.R. M."/>
        </authorList>
    </citation>
    <scope>NUCLEOTIDE SEQUENCE [LARGE SCALE GENOMIC DNA]</scope>
    <source>
        <strain evidence="11">MTUNDRAET4 annotated genome</strain>
    </source>
</reference>
<feature type="binding site" evidence="9">
    <location>
        <begin position="50"/>
        <end position="57"/>
    </location>
    <ligand>
        <name>ATP</name>
        <dbReference type="ChEBI" id="CHEBI:30616"/>
    </ligand>
</feature>
<evidence type="ECO:0000256" key="2">
    <source>
        <dbReference type="ARBA" id="ARBA00008016"/>
    </source>
</evidence>
<dbReference type="GO" id="GO:0005737">
    <property type="term" value="C:cytoplasm"/>
    <property type="evidence" value="ECO:0007669"/>
    <property type="project" value="UniProtKB-SubCell"/>
</dbReference>
<dbReference type="GO" id="GO:0009432">
    <property type="term" value="P:SOS response"/>
    <property type="evidence" value="ECO:0007669"/>
    <property type="project" value="UniProtKB-UniRule"/>
</dbReference>
<dbReference type="PROSITE" id="PS00617">
    <property type="entry name" value="RECF_1"/>
    <property type="match status" value="1"/>
</dbReference>
<evidence type="ECO:0000313" key="12">
    <source>
        <dbReference type="Proteomes" id="UP000294360"/>
    </source>
</evidence>
<dbReference type="OrthoDB" id="9803889at2"/>
<sequence length="398" mass="42780">MHAAAPPTETLTHKREDPAQAGVKRLTLSDFRSYATLDLALDARTIVLTGDNGAGKTNVLEALSLLTPGRGLRRAELGDCARNDGAGGFAVSVEIQTSLGGVQLGTGIEQNGAAAPSRKYRIDRESAPSIRAFCDHVRVVWLTPAMDGLFTGPAGDRRRFLDRLVLSIDADHGARVNALERALRGRNRLLEDRLGSSERIWLDAIEREVAELAIAVAAARFETVSKLSALISDARGEADSRFPFAELKLQGEIDSLIETRPALEAEDIYRRILRDNRGRDASAGRTLIGPQSSDLRVRHGVKQAEAAQTSTGEQKALLVGLILAQARLVKAMSGMAPLVLLDEIAAHFDPTRRAALYDLLAILGAQVWLTGADPSAFAGLEGKAQMLKVTPGRISAFN</sequence>
<comment type="similarity">
    <text evidence="2 9">Belongs to the RecF family.</text>
</comment>
<dbReference type="GO" id="GO:0006302">
    <property type="term" value="P:double-strand break repair"/>
    <property type="evidence" value="ECO:0007669"/>
    <property type="project" value="TreeGrafter"/>
</dbReference>
<dbReference type="PANTHER" id="PTHR32182:SF0">
    <property type="entry name" value="DNA REPLICATION AND REPAIR PROTEIN RECF"/>
    <property type="match status" value="1"/>
</dbReference>
<dbReference type="HAMAP" id="MF_00365">
    <property type="entry name" value="RecF"/>
    <property type="match status" value="1"/>
</dbReference>
<dbReference type="GO" id="GO:0003697">
    <property type="term" value="F:single-stranded DNA binding"/>
    <property type="evidence" value="ECO:0007669"/>
    <property type="project" value="UniProtKB-UniRule"/>
</dbReference>
<dbReference type="InterPro" id="IPR018078">
    <property type="entry name" value="DNA-binding_RecF_CS"/>
</dbReference>
<evidence type="ECO:0000256" key="7">
    <source>
        <dbReference type="ARBA" id="ARBA00022840"/>
    </source>
</evidence>
<evidence type="ECO:0000256" key="8">
    <source>
        <dbReference type="ARBA" id="ARBA00023125"/>
    </source>
</evidence>
<name>A0A4U8Z135_METTU</name>
<feature type="domain" description="RecF/RecN/SMC N-terminal" evidence="10">
    <location>
        <begin position="23"/>
        <end position="372"/>
    </location>
</feature>
<dbReference type="RefSeq" id="WP_134489183.1">
    <property type="nucleotide sequence ID" value="NZ_CP139089.1"/>
</dbReference>
<comment type="function">
    <text evidence="9">The RecF protein is involved in DNA metabolism; it is required for DNA replication and normal SOS inducibility. RecF binds preferentially to single-stranded, linear DNA. It also seems to bind ATP.</text>
</comment>
<dbReference type="EMBL" id="LR536450">
    <property type="protein sequence ID" value="VFU09008.1"/>
    <property type="molecule type" value="Genomic_DNA"/>
</dbReference>
<protein>
    <recommendedName>
        <fullName evidence="3 9">DNA replication and repair protein RecF</fullName>
    </recommendedName>
</protein>
<keyword evidence="9" id="KW-0742">SOS response</keyword>
<keyword evidence="8 9" id="KW-0238">DNA-binding</keyword>
<keyword evidence="5 9" id="KW-0235">DNA replication</keyword>
<dbReference type="Proteomes" id="UP000294360">
    <property type="component" value="Chromosome"/>
</dbReference>
<dbReference type="InterPro" id="IPR027417">
    <property type="entry name" value="P-loop_NTPase"/>
</dbReference>
<accession>A0A4U8Z135</accession>
<evidence type="ECO:0000256" key="1">
    <source>
        <dbReference type="ARBA" id="ARBA00004496"/>
    </source>
</evidence>
<keyword evidence="9" id="KW-0234">DNA repair</keyword>
<dbReference type="AlphaFoldDB" id="A0A4U8Z135"/>
<evidence type="ECO:0000313" key="11">
    <source>
        <dbReference type="EMBL" id="VFU09008.1"/>
    </source>
</evidence>
<dbReference type="GO" id="GO:0006260">
    <property type="term" value="P:DNA replication"/>
    <property type="evidence" value="ECO:0007669"/>
    <property type="project" value="UniProtKB-UniRule"/>
</dbReference>
<keyword evidence="4 9" id="KW-0963">Cytoplasm</keyword>
<organism evidence="11 12">
    <name type="scientific">Methylocella tundrae</name>
    <dbReference type="NCBI Taxonomy" id="227605"/>
    <lineage>
        <taxon>Bacteria</taxon>
        <taxon>Pseudomonadati</taxon>
        <taxon>Pseudomonadota</taxon>
        <taxon>Alphaproteobacteria</taxon>
        <taxon>Hyphomicrobiales</taxon>
        <taxon>Beijerinckiaceae</taxon>
        <taxon>Methylocella</taxon>
    </lineage>
</organism>
<evidence type="ECO:0000256" key="9">
    <source>
        <dbReference type="HAMAP-Rule" id="MF_00365"/>
    </source>
</evidence>
<dbReference type="GO" id="GO:0000731">
    <property type="term" value="P:DNA synthesis involved in DNA repair"/>
    <property type="evidence" value="ECO:0007669"/>
    <property type="project" value="TreeGrafter"/>
</dbReference>
<proteinExistence type="inferred from homology"/>
<keyword evidence="9" id="KW-0227">DNA damage</keyword>
<comment type="subcellular location">
    <subcellularLocation>
        <location evidence="1 9">Cytoplasm</location>
    </subcellularLocation>
</comment>
<evidence type="ECO:0000256" key="6">
    <source>
        <dbReference type="ARBA" id="ARBA00022741"/>
    </source>
</evidence>
<dbReference type="GO" id="GO:0005524">
    <property type="term" value="F:ATP binding"/>
    <property type="evidence" value="ECO:0007669"/>
    <property type="project" value="UniProtKB-UniRule"/>
</dbReference>
<evidence type="ECO:0000259" key="10">
    <source>
        <dbReference type="Pfam" id="PF02463"/>
    </source>
</evidence>
<dbReference type="Gene3D" id="3.40.50.300">
    <property type="entry name" value="P-loop containing nucleotide triphosphate hydrolases"/>
    <property type="match status" value="1"/>
</dbReference>
<dbReference type="InterPro" id="IPR042174">
    <property type="entry name" value="RecF_2"/>
</dbReference>
<dbReference type="NCBIfam" id="TIGR00611">
    <property type="entry name" value="recf"/>
    <property type="match status" value="1"/>
</dbReference>
<dbReference type="InterPro" id="IPR001238">
    <property type="entry name" value="DNA-binding_RecF"/>
</dbReference>
<keyword evidence="7 9" id="KW-0067">ATP-binding</keyword>
<gene>
    <name evidence="9 11" type="primary">recF</name>
    <name evidence="11" type="ORF">MTUNDRAET4_2115</name>
</gene>
<dbReference type="Gene3D" id="1.20.1050.90">
    <property type="entry name" value="RecF/RecN/SMC, N-terminal domain"/>
    <property type="match status" value="1"/>
</dbReference>
<evidence type="ECO:0000256" key="4">
    <source>
        <dbReference type="ARBA" id="ARBA00022490"/>
    </source>
</evidence>
<dbReference type="InterPro" id="IPR003395">
    <property type="entry name" value="RecF/RecN/SMC_N"/>
</dbReference>
<evidence type="ECO:0000256" key="5">
    <source>
        <dbReference type="ARBA" id="ARBA00022705"/>
    </source>
</evidence>